<evidence type="ECO:0000256" key="3">
    <source>
        <dbReference type="ARBA" id="ARBA00023163"/>
    </source>
</evidence>
<feature type="DNA-binding region" description="H-T-H motif" evidence="4">
    <location>
        <begin position="28"/>
        <end position="47"/>
    </location>
</feature>
<evidence type="ECO:0000256" key="4">
    <source>
        <dbReference type="PROSITE-ProRule" id="PRU00335"/>
    </source>
</evidence>
<dbReference type="PANTHER" id="PTHR43479">
    <property type="entry name" value="ACREF/ENVCD OPERON REPRESSOR-RELATED"/>
    <property type="match status" value="1"/>
</dbReference>
<dbReference type="GO" id="GO:0003677">
    <property type="term" value="F:DNA binding"/>
    <property type="evidence" value="ECO:0007669"/>
    <property type="project" value="UniProtKB-UniRule"/>
</dbReference>
<dbReference type="InterPro" id="IPR050624">
    <property type="entry name" value="HTH-type_Tx_Regulator"/>
</dbReference>
<gene>
    <name evidence="6" type="ORF">FLL45_08290</name>
</gene>
<evidence type="ECO:0000256" key="1">
    <source>
        <dbReference type="ARBA" id="ARBA00023015"/>
    </source>
</evidence>
<keyword evidence="7" id="KW-1185">Reference proteome</keyword>
<organism evidence="6 7">
    <name type="scientific">Aliikangiella marina</name>
    <dbReference type="NCBI Taxonomy" id="1712262"/>
    <lineage>
        <taxon>Bacteria</taxon>
        <taxon>Pseudomonadati</taxon>
        <taxon>Pseudomonadota</taxon>
        <taxon>Gammaproteobacteria</taxon>
        <taxon>Oceanospirillales</taxon>
        <taxon>Pleioneaceae</taxon>
        <taxon>Aliikangiella</taxon>
    </lineage>
</organism>
<dbReference type="Pfam" id="PF00440">
    <property type="entry name" value="TetR_N"/>
    <property type="match status" value="1"/>
</dbReference>
<dbReference type="PRINTS" id="PR00455">
    <property type="entry name" value="HTHTETR"/>
</dbReference>
<comment type="caution">
    <text evidence="6">The sequence shown here is derived from an EMBL/GenBank/DDBJ whole genome shotgun (WGS) entry which is preliminary data.</text>
</comment>
<dbReference type="PROSITE" id="PS50977">
    <property type="entry name" value="HTH_TETR_2"/>
    <property type="match status" value="1"/>
</dbReference>
<keyword evidence="1" id="KW-0805">Transcription regulation</keyword>
<dbReference type="AlphaFoldDB" id="A0A545TCJ9"/>
<name>A0A545TCJ9_9GAMM</name>
<evidence type="ECO:0000313" key="7">
    <source>
        <dbReference type="Proteomes" id="UP000317839"/>
    </source>
</evidence>
<dbReference type="Gene3D" id="1.10.357.10">
    <property type="entry name" value="Tetracycline Repressor, domain 2"/>
    <property type="match status" value="1"/>
</dbReference>
<dbReference type="FunFam" id="1.10.10.60:FF:000141">
    <property type="entry name" value="TetR family transcriptional regulator"/>
    <property type="match status" value="1"/>
</dbReference>
<feature type="domain" description="HTH tetR-type" evidence="5">
    <location>
        <begin position="5"/>
        <end position="65"/>
    </location>
</feature>
<dbReference type="InterPro" id="IPR023772">
    <property type="entry name" value="DNA-bd_HTH_TetR-type_CS"/>
</dbReference>
<dbReference type="Proteomes" id="UP000317839">
    <property type="component" value="Unassembled WGS sequence"/>
</dbReference>
<dbReference type="EMBL" id="VIKR01000002">
    <property type="protein sequence ID" value="TQV74947.1"/>
    <property type="molecule type" value="Genomic_DNA"/>
</dbReference>
<sequence>MNKSQSKRVKILNSAKQLFLEQGYKSTSIQSIATEAGISKGAVYLYFKSKESILLSIFRMLEDKVWQQIKAIDSDSSLSPREKYRRHILTFHNEVTENLQFNQMMLSESGVELNEAFFNYAREYRYKLQKVQEATLLSIYGEQLLPWLSDVVISVGGIMQEFDTSIVLDNLTFDSEELADYIVHVTDFIVAGVVKAKTKPLFKEENIQIREAFLEKLKDDKLVAIEESMDEIARLCEETITTKENQQMLQETITMIKDALLEESLNKTLLKGLLNNLDLSPELKSAKFEFAELIGLKLN</sequence>
<keyword evidence="2 4" id="KW-0238">DNA-binding</keyword>
<dbReference type="InterPro" id="IPR001647">
    <property type="entry name" value="HTH_TetR"/>
</dbReference>
<dbReference type="PANTHER" id="PTHR43479:SF22">
    <property type="entry name" value="TRANSCRIPTIONAL REGULATOR, TETR FAMILY"/>
    <property type="match status" value="1"/>
</dbReference>
<keyword evidence="3" id="KW-0804">Transcription</keyword>
<accession>A0A545TCJ9</accession>
<evidence type="ECO:0000259" key="5">
    <source>
        <dbReference type="PROSITE" id="PS50977"/>
    </source>
</evidence>
<dbReference type="RefSeq" id="WP_142941565.1">
    <property type="nucleotide sequence ID" value="NZ_VIKR01000002.1"/>
</dbReference>
<dbReference type="OrthoDB" id="8535430at2"/>
<evidence type="ECO:0000256" key="2">
    <source>
        <dbReference type="ARBA" id="ARBA00023125"/>
    </source>
</evidence>
<dbReference type="PROSITE" id="PS01081">
    <property type="entry name" value="HTH_TETR_1"/>
    <property type="match status" value="1"/>
</dbReference>
<dbReference type="SUPFAM" id="SSF46689">
    <property type="entry name" value="Homeodomain-like"/>
    <property type="match status" value="1"/>
</dbReference>
<evidence type="ECO:0000313" key="6">
    <source>
        <dbReference type="EMBL" id="TQV74947.1"/>
    </source>
</evidence>
<dbReference type="InterPro" id="IPR009057">
    <property type="entry name" value="Homeodomain-like_sf"/>
</dbReference>
<reference evidence="6 7" key="1">
    <citation type="submission" date="2019-06" db="EMBL/GenBank/DDBJ databases">
        <title>Draft genome of Aliikangiella marina GYP-15.</title>
        <authorList>
            <person name="Wang G."/>
        </authorList>
    </citation>
    <scope>NUCLEOTIDE SEQUENCE [LARGE SCALE GENOMIC DNA]</scope>
    <source>
        <strain evidence="6 7">GYP-15</strain>
    </source>
</reference>
<proteinExistence type="predicted"/>
<protein>
    <submittedName>
        <fullName evidence="6">TetR/AcrR family transcriptional regulator</fullName>
    </submittedName>
</protein>